<evidence type="ECO:0000313" key="1">
    <source>
        <dbReference type="EMBL" id="MDH2391495.1"/>
    </source>
</evidence>
<evidence type="ECO:0000313" key="2">
    <source>
        <dbReference type="Proteomes" id="UP001223144"/>
    </source>
</evidence>
<accession>A0ABT6HT07</accession>
<keyword evidence="2" id="KW-1185">Reference proteome</keyword>
<dbReference type="EMBL" id="JARWBG010000028">
    <property type="protein sequence ID" value="MDH2391495.1"/>
    <property type="molecule type" value="Genomic_DNA"/>
</dbReference>
<gene>
    <name evidence="1" type="ORF">QCN29_22485</name>
</gene>
<proteinExistence type="predicted"/>
<dbReference type="RefSeq" id="WP_279930358.1">
    <property type="nucleotide sequence ID" value="NZ_JARWBG010000028.1"/>
</dbReference>
<organism evidence="1 2">
    <name type="scientific">Streptomyces chengmaiensis</name>
    <dbReference type="NCBI Taxonomy" id="3040919"/>
    <lineage>
        <taxon>Bacteria</taxon>
        <taxon>Bacillati</taxon>
        <taxon>Actinomycetota</taxon>
        <taxon>Actinomycetes</taxon>
        <taxon>Kitasatosporales</taxon>
        <taxon>Streptomycetaceae</taxon>
        <taxon>Streptomyces</taxon>
    </lineage>
</organism>
<protein>
    <submittedName>
        <fullName evidence="1">Uncharacterized protein</fullName>
    </submittedName>
</protein>
<name>A0ABT6HT07_9ACTN</name>
<sequence length="120" mass="12349">MVDDASADGTGAVWGLAQLSAGHSRLLPPNADPAAGPVWSDDLPEAALDGIGRAGHGRAAADGRRKAAQQRPVLGGRYGVFLVHPRRTSNGSLAVRLASGLRAAVGIASRSLRRLLLALR</sequence>
<reference evidence="1 2" key="1">
    <citation type="submission" date="2023-04" db="EMBL/GenBank/DDBJ databases">
        <title>Streptomyces chengmaiensis sp. nov. isolated from the stem of mangrove plant in Hainan.</title>
        <authorList>
            <person name="Huang X."/>
            <person name="Zhou S."/>
            <person name="Chu X."/>
            <person name="Xie Y."/>
            <person name="Lin Y."/>
        </authorList>
    </citation>
    <scope>NUCLEOTIDE SEQUENCE [LARGE SCALE GENOMIC DNA]</scope>
    <source>
        <strain evidence="1 2">HNM0663</strain>
    </source>
</reference>
<comment type="caution">
    <text evidence="1">The sequence shown here is derived from an EMBL/GenBank/DDBJ whole genome shotgun (WGS) entry which is preliminary data.</text>
</comment>
<dbReference type="Proteomes" id="UP001223144">
    <property type="component" value="Unassembled WGS sequence"/>
</dbReference>